<evidence type="ECO:0000256" key="1">
    <source>
        <dbReference type="ARBA" id="ARBA00001966"/>
    </source>
</evidence>
<dbReference type="AlphaFoldDB" id="A0AAF0D284"/>
<evidence type="ECO:0000313" key="10">
    <source>
        <dbReference type="EMBL" id="WEU40306.1"/>
    </source>
</evidence>
<dbReference type="GO" id="GO:0031419">
    <property type="term" value="F:cobalamin binding"/>
    <property type="evidence" value="ECO:0007669"/>
    <property type="project" value="InterPro"/>
</dbReference>
<dbReference type="CDD" id="cd02068">
    <property type="entry name" value="radical_SAM_B12_BD"/>
    <property type="match status" value="1"/>
</dbReference>
<dbReference type="PANTHER" id="PTHR43409:SF7">
    <property type="entry name" value="BLL1977 PROTEIN"/>
    <property type="match status" value="1"/>
</dbReference>
<dbReference type="Gene3D" id="3.80.30.20">
    <property type="entry name" value="tm_1862 like domain"/>
    <property type="match status" value="1"/>
</dbReference>
<keyword evidence="4" id="KW-0949">S-adenosyl-L-methionine</keyword>
<evidence type="ECO:0000256" key="6">
    <source>
        <dbReference type="ARBA" id="ARBA00023004"/>
    </source>
</evidence>
<keyword evidence="7" id="KW-0411">Iron-sulfur</keyword>
<dbReference type="GO" id="GO:0003824">
    <property type="term" value="F:catalytic activity"/>
    <property type="evidence" value="ECO:0007669"/>
    <property type="project" value="InterPro"/>
</dbReference>
<organism evidence="10 11">
    <name type="scientific">Odinarchaeota yellowstonii (strain LCB_4)</name>
    <dbReference type="NCBI Taxonomy" id="1841599"/>
    <lineage>
        <taxon>Archaea</taxon>
        <taxon>Promethearchaeati</taxon>
        <taxon>Candidatus Odinarchaeota</taxon>
        <taxon>Candidatus Odinarchaeia</taxon>
        <taxon>Candidatus Odinarchaeales</taxon>
        <taxon>Candidatus Odinarchaeaceae</taxon>
        <taxon>Candidatus Odinarchaeum</taxon>
    </lineage>
</organism>
<dbReference type="InterPro" id="IPR051198">
    <property type="entry name" value="BchE-like"/>
</dbReference>
<protein>
    <submittedName>
        <fullName evidence="10">B12-binding domain-containing radical SAM protein</fullName>
    </submittedName>
</protein>
<evidence type="ECO:0000256" key="3">
    <source>
        <dbReference type="ARBA" id="ARBA00022679"/>
    </source>
</evidence>
<name>A0AAF0D284_ODILC</name>
<evidence type="ECO:0000256" key="4">
    <source>
        <dbReference type="ARBA" id="ARBA00022691"/>
    </source>
</evidence>
<sequence>MRVCLVNPVVHEFGQAYDSRAAGPPLGVLYLAGVLAREGVEVEVVDQAGEWLSDAALIDRVKRCDPDVVGFSTLTANGAVAARQAFMLKNWNPNLKIVFGGYHATINGHRVLGKYPFIDYVIRGEGEYSLPVLVEALQKGGGVSEIREVPGIIYRENGVIKYGAEERGVRNLDELPFPDRRLILDNDYGYISGTKMPKFTFILTSRGCPYNCTYCSCAAFTKRRINLRSVGNVLDELEEIESLGYRNVLFTDDNFTVNRRRVIEICKGIRKRKIDLNWIAEGRVDSAHFDMLKAMADAGCKIIYYGVESGNQRILDYYRKGTRVEQAVDAVEKARRAGIDIITATFIVGAPGETLREVVDTLKFAQKLDIDFPQFNILAAIPGAKIYDDLAAAGYINVEETWESAPNVASFHPDCVPEKTLNQLILKYYREFAMRKEFIFKEVLRTLSSGYRLKLVVSNLKSSRVFYNQLTGAFSS</sequence>
<dbReference type="SUPFAM" id="SSF52242">
    <property type="entry name" value="Cobalamin (vitamin B12)-binding domain"/>
    <property type="match status" value="1"/>
</dbReference>
<dbReference type="Pfam" id="PF02310">
    <property type="entry name" value="B12-binding"/>
    <property type="match status" value="1"/>
</dbReference>
<evidence type="ECO:0000256" key="2">
    <source>
        <dbReference type="ARBA" id="ARBA00022603"/>
    </source>
</evidence>
<dbReference type="SMART" id="SM00729">
    <property type="entry name" value="Elp3"/>
    <property type="match status" value="1"/>
</dbReference>
<dbReference type="InterPro" id="IPR034466">
    <property type="entry name" value="Methyltransferase_Class_B"/>
</dbReference>
<dbReference type="SUPFAM" id="SSF102114">
    <property type="entry name" value="Radical SAM enzymes"/>
    <property type="match status" value="1"/>
</dbReference>
<gene>
    <name evidence="10" type="ORF">OdinLCB4_007510</name>
</gene>
<feature type="domain" description="B12-binding" evidence="8">
    <location>
        <begin position="5"/>
        <end position="144"/>
    </location>
</feature>
<dbReference type="Pfam" id="PF04055">
    <property type="entry name" value="Radical_SAM"/>
    <property type="match status" value="1"/>
</dbReference>
<dbReference type="Proteomes" id="UP000186851">
    <property type="component" value="Chromosome"/>
</dbReference>
<dbReference type="InterPro" id="IPR023404">
    <property type="entry name" value="rSAM_horseshoe"/>
</dbReference>
<reference evidence="10" key="2">
    <citation type="journal article" date="2022" name="Nat. Microbiol.">
        <title>A closed Candidatus Odinarchaeum chromosome exposes Asgard archaeal viruses.</title>
        <authorList>
            <person name="Tamarit D."/>
            <person name="Caceres E.F."/>
            <person name="Krupovic M."/>
            <person name="Nijland R."/>
            <person name="Eme L."/>
            <person name="Robinson N.P."/>
            <person name="Ettema T.J.G."/>
        </authorList>
    </citation>
    <scope>NUCLEOTIDE SEQUENCE</scope>
    <source>
        <strain evidence="10">LCB_4</strain>
    </source>
</reference>
<dbReference type="InterPro" id="IPR036724">
    <property type="entry name" value="Cobalamin-bd_sf"/>
</dbReference>
<dbReference type="GO" id="GO:0051539">
    <property type="term" value="F:4 iron, 4 sulfur cluster binding"/>
    <property type="evidence" value="ECO:0007669"/>
    <property type="project" value="UniProtKB-KW"/>
</dbReference>
<evidence type="ECO:0000256" key="7">
    <source>
        <dbReference type="ARBA" id="ARBA00023014"/>
    </source>
</evidence>
<keyword evidence="5" id="KW-0479">Metal-binding</keyword>
<dbReference type="SFLD" id="SFLDG01123">
    <property type="entry name" value="methyltransferase_(Class_B)"/>
    <property type="match status" value="1"/>
</dbReference>
<dbReference type="InterPro" id="IPR006638">
    <property type="entry name" value="Elp3/MiaA/NifB-like_rSAM"/>
</dbReference>
<dbReference type="KEGG" id="oyw:OdinLCB4_007510"/>
<dbReference type="SFLD" id="SFLDS00029">
    <property type="entry name" value="Radical_SAM"/>
    <property type="match status" value="1"/>
</dbReference>
<dbReference type="InterPro" id="IPR058240">
    <property type="entry name" value="rSAM_sf"/>
</dbReference>
<feature type="domain" description="Radical SAM core" evidence="9">
    <location>
        <begin position="194"/>
        <end position="412"/>
    </location>
</feature>
<accession>A0AAF0D284</accession>
<dbReference type="PROSITE" id="PS51918">
    <property type="entry name" value="RADICAL_SAM"/>
    <property type="match status" value="1"/>
</dbReference>
<dbReference type="PROSITE" id="PS51332">
    <property type="entry name" value="B12_BINDING"/>
    <property type="match status" value="1"/>
</dbReference>
<evidence type="ECO:0000259" key="9">
    <source>
        <dbReference type="PROSITE" id="PS51918"/>
    </source>
</evidence>
<dbReference type="EMBL" id="CP091871">
    <property type="protein sequence ID" value="WEU40306.1"/>
    <property type="molecule type" value="Genomic_DNA"/>
</dbReference>
<evidence type="ECO:0000313" key="11">
    <source>
        <dbReference type="Proteomes" id="UP000186851"/>
    </source>
</evidence>
<dbReference type="CDD" id="cd01335">
    <property type="entry name" value="Radical_SAM"/>
    <property type="match status" value="1"/>
</dbReference>
<keyword evidence="3" id="KW-0808">Transferase</keyword>
<keyword evidence="6" id="KW-0408">Iron</keyword>
<dbReference type="InterPro" id="IPR006158">
    <property type="entry name" value="Cobalamin-bd"/>
</dbReference>
<comment type="cofactor">
    <cofactor evidence="1">
        <name>[4Fe-4S] cluster</name>
        <dbReference type="ChEBI" id="CHEBI:49883"/>
    </cofactor>
</comment>
<dbReference type="GO" id="GO:0046872">
    <property type="term" value="F:metal ion binding"/>
    <property type="evidence" value="ECO:0007669"/>
    <property type="project" value="UniProtKB-KW"/>
</dbReference>
<dbReference type="PANTHER" id="PTHR43409">
    <property type="entry name" value="ANAEROBIC MAGNESIUM-PROTOPORPHYRIN IX MONOMETHYL ESTER CYCLASE-RELATED"/>
    <property type="match status" value="1"/>
</dbReference>
<dbReference type="SFLD" id="SFLDG01082">
    <property type="entry name" value="B12-binding_domain_containing"/>
    <property type="match status" value="1"/>
</dbReference>
<reference evidence="10" key="1">
    <citation type="journal article" date="2017" name="Nature">
        <title>Asgard archaea illuminate the origin of eukaryotic cellular complexity.</title>
        <authorList>
            <person name="Zaremba-Niedzwiedzka K."/>
            <person name="Caceres E.F."/>
            <person name="Saw J.H."/>
            <person name="Backstrom D."/>
            <person name="Juzokaite L."/>
            <person name="Vancaester E."/>
            <person name="Seitz K.W."/>
            <person name="Anantharaman K."/>
            <person name="Starnawski P."/>
            <person name="Kjeldsen K.U."/>
            <person name="Scott M.B."/>
            <person name="Nunoura T."/>
            <person name="Banfield J.F."/>
            <person name="Schramm A."/>
            <person name="Baker B.J."/>
            <person name="Spang A."/>
            <person name="Ettema T.J.G."/>
        </authorList>
    </citation>
    <scope>NUCLEOTIDE SEQUENCE</scope>
    <source>
        <strain evidence="10">LCB_4</strain>
    </source>
</reference>
<dbReference type="InterPro" id="IPR007197">
    <property type="entry name" value="rSAM"/>
</dbReference>
<evidence type="ECO:0000256" key="5">
    <source>
        <dbReference type="ARBA" id="ARBA00022723"/>
    </source>
</evidence>
<proteinExistence type="predicted"/>
<evidence type="ECO:0000259" key="8">
    <source>
        <dbReference type="PROSITE" id="PS51332"/>
    </source>
</evidence>
<keyword evidence="2" id="KW-0489">Methyltransferase</keyword>
<dbReference type="Gene3D" id="3.40.50.280">
    <property type="entry name" value="Cobalamin-binding domain"/>
    <property type="match status" value="1"/>
</dbReference>